<dbReference type="InterPro" id="IPR000719">
    <property type="entry name" value="Prot_kinase_dom"/>
</dbReference>
<proteinExistence type="predicted"/>
<comment type="caution">
    <text evidence="4">The sequence shown here is derived from an EMBL/GenBank/DDBJ whole genome shotgun (WGS) entry which is preliminary data.</text>
</comment>
<dbReference type="InterPro" id="IPR011009">
    <property type="entry name" value="Kinase-like_dom_sf"/>
</dbReference>
<name>A0ABQ7KAH7_9FUNG</name>
<feature type="region of interest" description="Disordered" evidence="2">
    <location>
        <begin position="1"/>
        <end position="21"/>
    </location>
</feature>
<evidence type="ECO:0000256" key="1">
    <source>
        <dbReference type="PROSITE-ProRule" id="PRU00339"/>
    </source>
</evidence>
<accession>A0ABQ7KAH7</accession>
<feature type="region of interest" description="Disordered" evidence="2">
    <location>
        <begin position="382"/>
        <end position="421"/>
    </location>
</feature>
<reference evidence="4 5" key="1">
    <citation type="journal article" date="2020" name="Fungal Divers.">
        <title>Resolving the Mortierellaceae phylogeny through synthesis of multi-gene phylogenetics and phylogenomics.</title>
        <authorList>
            <person name="Vandepol N."/>
            <person name="Liber J."/>
            <person name="Desiro A."/>
            <person name="Na H."/>
            <person name="Kennedy M."/>
            <person name="Barry K."/>
            <person name="Grigoriev I.V."/>
            <person name="Miller A.N."/>
            <person name="O'Donnell K."/>
            <person name="Stajich J.E."/>
            <person name="Bonito G."/>
        </authorList>
    </citation>
    <scope>NUCLEOTIDE SEQUENCE [LARGE SCALE GENOMIC DNA]</scope>
    <source>
        <strain evidence="4 5">AD045</strain>
    </source>
</reference>
<feature type="repeat" description="TPR" evidence="1">
    <location>
        <begin position="317"/>
        <end position="350"/>
    </location>
</feature>
<evidence type="ECO:0000313" key="5">
    <source>
        <dbReference type="Proteomes" id="UP001194696"/>
    </source>
</evidence>
<gene>
    <name evidence="4" type="primary">PLK1</name>
    <name evidence="4" type="ORF">BGZ96_001682</name>
</gene>
<evidence type="ECO:0000259" key="3">
    <source>
        <dbReference type="PROSITE" id="PS50011"/>
    </source>
</evidence>
<sequence length="497" mass="55184">MTTTRKDGQNDTDPTANTNNISRNIVNATEIPATGVPATILFSALETLMATNYNPIATAQPTNNSNIALENNLARVPSMPDDPAISTVLAPFFNDLLQPGPVTMRAAATATGGKKVFKANKTGEKYTEIDVLGEGVYKVVDRFGDLCVVKAPKETFSVTKIKKEIAHLEKLRGHRNVVQYFGVVHDSDGMYLRQEHCLPRNLASLMANRKFLTEPEVRYFGKQIVEGVRAIHRKGIIHRDLNPGNILIGEGMVLKISSFGSSISKSEKSTGFIGSVGFVAPEVVKKGDHTTGMDVFSVGIMMYMMFNCKRPRITDEFEVYPPPGKFYKKIRGSKDAREFVKRALKIDPKERAHIMDLACHDFLKDELCPKTLPESVFDTAPVLEGMTNNSDGDNNGKRKAGCQDGDGGGQHLTASGGVDDQQQASATAIVGNLHKRRRLDDFTEVEQMRWEVEDLKAKKREMKEWLKMTDARFQAEEDRLKAKYGQHIDLDKLMCDP</sequence>
<dbReference type="EMBL" id="JAAAIM010000129">
    <property type="protein sequence ID" value="KAG0294164.1"/>
    <property type="molecule type" value="Genomic_DNA"/>
</dbReference>
<dbReference type="GO" id="GO:0016301">
    <property type="term" value="F:kinase activity"/>
    <property type="evidence" value="ECO:0007669"/>
    <property type="project" value="UniProtKB-KW"/>
</dbReference>
<keyword evidence="1" id="KW-0802">TPR repeat</keyword>
<evidence type="ECO:0000256" key="2">
    <source>
        <dbReference type="SAM" id="MobiDB-lite"/>
    </source>
</evidence>
<protein>
    <submittedName>
        <fullName evidence="4">Serine/threonine-protein kinase plk1</fullName>
    </submittedName>
</protein>
<keyword evidence="4" id="KW-0808">Transferase</keyword>
<feature type="compositionally biased region" description="Polar residues" evidence="2">
    <location>
        <begin position="11"/>
        <end position="21"/>
    </location>
</feature>
<keyword evidence="5" id="KW-1185">Reference proteome</keyword>
<keyword evidence="4" id="KW-0418">Kinase</keyword>
<dbReference type="Gene3D" id="1.10.510.10">
    <property type="entry name" value="Transferase(Phosphotransferase) domain 1"/>
    <property type="match status" value="1"/>
</dbReference>
<dbReference type="Proteomes" id="UP001194696">
    <property type="component" value="Unassembled WGS sequence"/>
</dbReference>
<dbReference type="SUPFAM" id="SSF56112">
    <property type="entry name" value="Protein kinase-like (PK-like)"/>
    <property type="match status" value="1"/>
</dbReference>
<dbReference type="InterPro" id="IPR019734">
    <property type="entry name" value="TPR_rpt"/>
</dbReference>
<dbReference type="PROSITE" id="PS50005">
    <property type="entry name" value="TPR"/>
    <property type="match status" value="1"/>
</dbReference>
<dbReference type="PANTHER" id="PTHR24345">
    <property type="entry name" value="SERINE/THREONINE-PROTEIN KINASE PLK"/>
    <property type="match status" value="1"/>
</dbReference>
<feature type="domain" description="Protein kinase" evidence="3">
    <location>
        <begin position="126"/>
        <end position="363"/>
    </location>
</feature>
<organism evidence="4 5">
    <name type="scientific">Linnemannia gamsii</name>
    <dbReference type="NCBI Taxonomy" id="64522"/>
    <lineage>
        <taxon>Eukaryota</taxon>
        <taxon>Fungi</taxon>
        <taxon>Fungi incertae sedis</taxon>
        <taxon>Mucoromycota</taxon>
        <taxon>Mortierellomycotina</taxon>
        <taxon>Mortierellomycetes</taxon>
        <taxon>Mortierellales</taxon>
        <taxon>Mortierellaceae</taxon>
        <taxon>Linnemannia</taxon>
    </lineage>
</organism>
<evidence type="ECO:0000313" key="4">
    <source>
        <dbReference type="EMBL" id="KAG0294164.1"/>
    </source>
</evidence>
<dbReference type="PROSITE" id="PS50011">
    <property type="entry name" value="PROTEIN_KINASE_DOM"/>
    <property type="match status" value="1"/>
</dbReference>
<dbReference type="Pfam" id="PF00069">
    <property type="entry name" value="Pkinase"/>
    <property type="match status" value="1"/>
</dbReference>